<dbReference type="FunFam" id="1.25.40.10:FF:000064">
    <property type="entry name" value="Putative pre-mrna-processing factor 39"/>
    <property type="match status" value="1"/>
</dbReference>
<dbReference type="InterPro" id="IPR003107">
    <property type="entry name" value="HAT"/>
</dbReference>
<evidence type="ECO:0000313" key="8">
    <source>
        <dbReference type="EMBL" id="KZZ89086.1"/>
    </source>
</evidence>
<accession>A0A167WNJ9</accession>
<name>A0A167WNJ9_9EURO</name>
<dbReference type="GO" id="GO:0000395">
    <property type="term" value="P:mRNA 5'-splice site recognition"/>
    <property type="evidence" value="ECO:0007669"/>
    <property type="project" value="TreeGrafter"/>
</dbReference>
<keyword evidence="3" id="KW-0677">Repeat</keyword>
<dbReference type="AlphaFoldDB" id="A0A167WNJ9"/>
<dbReference type="PANTHER" id="PTHR17204:SF5">
    <property type="entry name" value="PRE-MRNA-PROCESSING FACTOR 39"/>
    <property type="match status" value="1"/>
</dbReference>
<evidence type="ECO:0000256" key="6">
    <source>
        <dbReference type="ARBA" id="ARBA00038019"/>
    </source>
</evidence>
<dbReference type="InterPro" id="IPR011990">
    <property type="entry name" value="TPR-like_helical_dom_sf"/>
</dbReference>
<dbReference type="Pfam" id="PF23241">
    <property type="entry name" value="HAT_PRP39_C"/>
    <property type="match status" value="1"/>
</dbReference>
<evidence type="ECO:0000256" key="5">
    <source>
        <dbReference type="ARBA" id="ARBA00023242"/>
    </source>
</evidence>
<evidence type="ECO:0000313" key="9">
    <source>
        <dbReference type="Proteomes" id="UP000242877"/>
    </source>
</evidence>
<dbReference type="PANTHER" id="PTHR17204">
    <property type="entry name" value="PRE-MRNA PROCESSING PROTEIN PRP39-RELATED"/>
    <property type="match status" value="1"/>
</dbReference>
<dbReference type="VEuPathDB" id="FungiDB:AAP_04571"/>
<keyword evidence="2" id="KW-0507">mRNA processing</keyword>
<comment type="similarity">
    <text evidence="6">Belongs to the PRP39 family.</text>
</comment>
<dbReference type="GO" id="GO:0071004">
    <property type="term" value="C:U2-type prespliceosome"/>
    <property type="evidence" value="ECO:0007669"/>
    <property type="project" value="TreeGrafter"/>
</dbReference>
<dbReference type="GO" id="GO:0005685">
    <property type="term" value="C:U1 snRNP"/>
    <property type="evidence" value="ECO:0007669"/>
    <property type="project" value="EnsemblFungi"/>
</dbReference>
<reference evidence="8 9" key="1">
    <citation type="journal article" date="2016" name="Genome Biol. Evol.">
        <title>Divergent and convergent evolution of fungal pathogenicity.</title>
        <authorList>
            <person name="Shang Y."/>
            <person name="Xiao G."/>
            <person name="Zheng P."/>
            <person name="Cen K."/>
            <person name="Zhan S."/>
            <person name="Wang C."/>
        </authorList>
    </citation>
    <scope>NUCLEOTIDE SEQUENCE [LARGE SCALE GENOMIC DNA]</scope>
    <source>
        <strain evidence="8 9">ARSEF 7405</strain>
    </source>
</reference>
<keyword evidence="5" id="KW-0539">Nucleus</keyword>
<dbReference type="OrthoDB" id="10265668at2759"/>
<dbReference type="FunFam" id="1.25.40.10:FF:000451">
    <property type="entry name" value="mRNA splicing protein (Prp39), putative"/>
    <property type="match status" value="1"/>
</dbReference>
<evidence type="ECO:0000256" key="7">
    <source>
        <dbReference type="SAM" id="MobiDB-lite"/>
    </source>
</evidence>
<feature type="region of interest" description="Disordered" evidence="7">
    <location>
        <begin position="540"/>
        <end position="576"/>
    </location>
</feature>
<keyword evidence="4" id="KW-0508">mRNA splicing</keyword>
<dbReference type="Pfam" id="PF23240">
    <property type="entry name" value="HAT_PRP39_N"/>
    <property type="match status" value="1"/>
</dbReference>
<sequence>MAMEFVFGGTEQENAELKRLNLEVNEDPDNFDSWEKLVRAAEAQEGGLNRNSNPQAITATRQIYDQFLAKFPLLFGYWKKYADLEFSIAGVEAAEMVYERGVASIPTSVDLWTNYCSFKAEVCHEYDIIRELFERGAACVGLDFLSHLFWDKFLEFEERLESTERIFATLGRIIEIPMHQYARYIERYRQIAQTRPVSELAPPELLAEFRAEVDGTSQGLPPGSKSAQEVERDLRLRINQYHMEILSRTQTETTKRWTYEAEIKRPYFHVTELDEAQLANWRKYLDFEEAEGDFARIQFLYERCLVTCAFYEEFWLRYARWMSAQKGKEEEVRNIYIRASTIFVPIARPSIRLHWAYFEEMSGRADVAKEILSAVLISMPGHLETIIAMANLARRHGGYQEAIDVYKAQIENPQIDAHSKAAFLAEWAKQLWKIKGSPDEARDVYEKNQQWYLDSRIFWESYLMLEISQPTTAETESQQHKRIKQVIDAVRTKSNLDLASVRGLIQVYMGYLLECGSGAAAAKEYMILDQEINGPQSVQRVSLKPEPEKPAPSAAPTPVVPISAQPSPVPVLTPKTPQAAATPYTAYYAQQQQQQHHVPQM</sequence>
<comment type="subcellular location">
    <subcellularLocation>
        <location evidence="1">Nucleus</location>
    </subcellularLocation>
</comment>
<dbReference type="InterPro" id="IPR059164">
    <property type="entry name" value="HAT_PRP39_C"/>
</dbReference>
<evidence type="ECO:0000256" key="1">
    <source>
        <dbReference type="ARBA" id="ARBA00004123"/>
    </source>
</evidence>
<proteinExistence type="inferred from homology"/>
<organism evidence="8 9">
    <name type="scientific">Ascosphaera apis ARSEF 7405</name>
    <dbReference type="NCBI Taxonomy" id="392613"/>
    <lineage>
        <taxon>Eukaryota</taxon>
        <taxon>Fungi</taxon>
        <taxon>Dikarya</taxon>
        <taxon>Ascomycota</taxon>
        <taxon>Pezizomycotina</taxon>
        <taxon>Eurotiomycetes</taxon>
        <taxon>Eurotiomycetidae</taxon>
        <taxon>Onygenales</taxon>
        <taxon>Ascosphaeraceae</taxon>
        <taxon>Ascosphaera</taxon>
    </lineage>
</organism>
<dbReference type="GO" id="GO:0030627">
    <property type="term" value="F:pre-mRNA 5'-splice site binding"/>
    <property type="evidence" value="ECO:0007669"/>
    <property type="project" value="TreeGrafter"/>
</dbReference>
<protein>
    <submittedName>
        <fullName evidence="8">Pre-mRNA-processing factor 39</fullName>
    </submittedName>
</protein>
<dbReference type="Gene3D" id="1.25.40.10">
    <property type="entry name" value="Tetratricopeptide repeat domain"/>
    <property type="match status" value="2"/>
</dbReference>
<dbReference type="SMART" id="SM00386">
    <property type="entry name" value="HAT"/>
    <property type="match status" value="7"/>
</dbReference>
<dbReference type="GO" id="GO:0000243">
    <property type="term" value="C:commitment complex"/>
    <property type="evidence" value="ECO:0007669"/>
    <property type="project" value="TreeGrafter"/>
</dbReference>
<evidence type="ECO:0000256" key="3">
    <source>
        <dbReference type="ARBA" id="ARBA00022737"/>
    </source>
</evidence>
<evidence type="ECO:0000256" key="4">
    <source>
        <dbReference type="ARBA" id="ARBA00023187"/>
    </source>
</evidence>
<dbReference type="EMBL" id="AZGZ01000022">
    <property type="protein sequence ID" value="KZZ89086.1"/>
    <property type="molecule type" value="Genomic_DNA"/>
</dbReference>
<dbReference type="SUPFAM" id="SSF48452">
    <property type="entry name" value="TPR-like"/>
    <property type="match status" value="1"/>
</dbReference>
<evidence type="ECO:0000256" key="2">
    <source>
        <dbReference type="ARBA" id="ARBA00022664"/>
    </source>
</evidence>
<dbReference type="Proteomes" id="UP000242877">
    <property type="component" value="Unassembled WGS sequence"/>
</dbReference>
<dbReference type="GO" id="GO:0140727">
    <property type="term" value="P:siRNA-mediated pericentric heterochromatin formation"/>
    <property type="evidence" value="ECO:0007669"/>
    <property type="project" value="EnsemblFungi"/>
</dbReference>
<gene>
    <name evidence="8" type="ORF">AAP_04571</name>
</gene>
<keyword evidence="9" id="KW-1185">Reference proteome</keyword>
<comment type="caution">
    <text evidence="8">The sequence shown here is derived from an EMBL/GenBank/DDBJ whole genome shotgun (WGS) entry which is preliminary data.</text>
</comment>